<evidence type="ECO:0000256" key="3">
    <source>
        <dbReference type="ARBA" id="ARBA00022692"/>
    </source>
</evidence>
<evidence type="ECO:0000256" key="8">
    <source>
        <dbReference type="SAM" id="Phobius"/>
    </source>
</evidence>
<dbReference type="Proteomes" id="UP001604336">
    <property type="component" value="Unassembled WGS sequence"/>
</dbReference>
<feature type="transmembrane region" description="Helical" evidence="8">
    <location>
        <begin position="455"/>
        <end position="480"/>
    </location>
</feature>
<organism evidence="9 10">
    <name type="scientific">Abeliophyllum distichum</name>
    <dbReference type="NCBI Taxonomy" id="126358"/>
    <lineage>
        <taxon>Eukaryota</taxon>
        <taxon>Viridiplantae</taxon>
        <taxon>Streptophyta</taxon>
        <taxon>Embryophyta</taxon>
        <taxon>Tracheophyta</taxon>
        <taxon>Spermatophyta</taxon>
        <taxon>Magnoliopsida</taxon>
        <taxon>eudicotyledons</taxon>
        <taxon>Gunneridae</taxon>
        <taxon>Pentapetalae</taxon>
        <taxon>asterids</taxon>
        <taxon>lamiids</taxon>
        <taxon>Lamiales</taxon>
        <taxon>Oleaceae</taxon>
        <taxon>Forsythieae</taxon>
        <taxon>Abeliophyllum</taxon>
    </lineage>
</organism>
<keyword evidence="3 8" id="KW-0812">Transmembrane</keyword>
<comment type="subcellular location">
    <subcellularLocation>
        <location evidence="1">Membrane</location>
        <topology evidence="1">Multi-pass membrane protein</topology>
    </subcellularLocation>
</comment>
<gene>
    <name evidence="9" type="ORF">Adt_28399</name>
</gene>
<feature type="region of interest" description="Disordered" evidence="7">
    <location>
        <begin position="1"/>
        <end position="23"/>
    </location>
</feature>
<evidence type="ECO:0000256" key="4">
    <source>
        <dbReference type="ARBA" id="ARBA00022989"/>
    </source>
</evidence>
<evidence type="ECO:0000256" key="6">
    <source>
        <dbReference type="ARBA" id="ARBA00044504"/>
    </source>
</evidence>
<protein>
    <submittedName>
        <fullName evidence="9">Protein NRT1/PTR FAMILY 2.8</fullName>
    </submittedName>
</protein>
<reference evidence="10" key="1">
    <citation type="submission" date="2024-07" db="EMBL/GenBank/DDBJ databases">
        <title>Two chromosome-level genome assemblies of Korean endemic species Abeliophyllum distichum and Forsythia ovata (Oleaceae).</title>
        <authorList>
            <person name="Jang H."/>
        </authorList>
    </citation>
    <scope>NUCLEOTIDE SEQUENCE [LARGE SCALE GENOMIC DNA]</scope>
</reference>
<dbReference type="CDD" id="cd17416">
    <property type="entry name" value="MFS_NPF1_2"/>
    <property type="match status" value="1"/>
</dbReference>
<dbReference type="EMBL" id="JBFOLK010000008">
    <property type="protein sequence ID" value="KAL2492771.1"/>
    <property type="molecule type" value="Genomic_DNA"/>
</dbReference>
<comment type="similarity">
    <text evidence="6">Belongs to the major facilitator superfamily. Phosphate:H(+) symporter (TC 2.A.1.9) family.</text>
</comment>
<dbReference type="GO" id="GO:0016020">
    <property type="term" value="C:membrane"/>
    <property type="evidence" value="ECO:0007669"/>
    <property type="project" value="UniProtKB-SubCell"/>
</dbReference>
<dbReference type="Gene3D" id="1.20.1250.20">
    <property type="entry name" value="MFS general substrate transporter like domains"/>
    <property type="match status" value="1"/>
</dbReference>
<feature type="transmembrane region" description="Helical" evidence="8">
    <location>
        <begin position="186"/>
        <end position="205"/>
    </location>
</feature>
<dbReference type="PANTHER" id="PTHR11654">
    <property type="entry name" value="OLIGOPEPTIDE TRANSPORTER-RELATED"/>
    <property type="match status" value="1"/>
</dbReference>
<evidence type="ECO:0000313" key="10">
    <source>
        <dbReference type="Proteomes" id="UP001604336"/>
    </source>
</evidence>
<keyword evidence="10" id="KW-1185">Reference proteome</keyword>
<feature type="transmembrane region" description="Helical" evidence="8">
    <location>
        <begin position="492"/>
        <end position="519"/>
    </location>
</feature>
<feature type="transmembrane region" description="Helical" evidence="8">
    <location>
        <begin position="63"/>
        <end position="86"/>
    </location>
</feature>
<proteinExistence type="inferred from homology"/>
<evidence type="ECO:0000256" key="5">
    <source>
        <dbReference type="ARBA" id="ARBA00023136"/>
    </source>
</evidence>
<feature type="transmembrane region" description="Helical" evidence="8">
    <location>
        <begin position="330"/>
        <end position="350"/>
    </location>
</feature>
<keyword evidence="4 8" id="KW-1133">Transmembrane helix</keyword>
<dbReference type="SUPFAM" id="SSF103473">
    <property type="entry name" value="MFS general substrate transporter"/>
    <property type="match status" value="1"/>
</dbReference>
<keyword evidence="5 8" id="KW-0472">Membrane</keyword>
<dbReference type="InterPro" id="IPR036259">
    <property type="entry name" value="MFS_trans_sf"/>
</dbReference>
<evidence type="ECO:0000256" key="1">
    <source>
        <dbReference type="ARBA" id="ARBA00004141"/>
    </source>
</evidence>
<accession>A0ABD1RWH6</accession>
<name>A0ABD1RWH6_9LAMI</name>
<dbReference type="InterPro" id="IPR000109">
    <property type="entry name" value="POT_fam"/>
</dbReference>
<dbReference type="Pfam" id="PF00854">
    <property type="entry name" value="PTR2"/>
    <property type="match status" value="1"/>
</dbReference>
<comment type="caution">
    <text evidence="9">The sequence shown here is derived from an EMBL/GenBank/DDBJ whole genome shotgun (WGS) entry which is preliminary data.</text>
</comment>
<feature type="transmembrane region" description="Helical" evidence="8">
    <location>
        <begin position="539"/>
        <end position="563"/>
    </location>
</feature>
<evidence type="ECO:0000313" key="9">
    <source>
        <dbReference type="EMBL" id="KAL2492771.1"/>
    </source>
</evidence>
<feature type="transmembrane region" description="Helical" evidence="8">
    <location>
        <begin position="211"/>
        <end position="232"/>
    </location>
</feature>
<feature type="transmembrane region" description="Helical" evidence="8">
    <location>
        <begin position="138"/>
        <end position="157"/>
    </location>
</feature>
<feature type="transmembrane region" description="Helical" evidence="8">
    <location>
        <begin position="98"/>
        <end position="118"/>
    </location>
</feature>
<evidence type="ECO:0000256" key="2">
    <source>
        <dbReference type="ARBA" id="ARBA00005982"/>
    </source>
</evidence>
<comment type="similarity">
    <text evidence="2">Belongs to the major facilitator superfamily. Proton-dependent oligopeptide transporter (POT/PTR) (TC 2.A.17) family.</text>
</comment>
<feature type="transmembrane region" description="Helical" evidence="8">
    <location>
        <begin position="418"/>
        <end position="435"/>
    </location>
</feature>
<evidence type="ECO:0000256" key="7">
    <source>
        <dbReference type="SAM" id="MobiDB-lite"/>
    </source>
</evidence>
<dbReference type="AlphaFoldDB" id="A0ABD1RWH6"/>
<sequence length="603" mass="66456">MEREGHSPSNGEFPLSPQSDSKKPGGWKAIKFILGNESFEKLASMSLLANITLYLRTRYSMSGIFLVNVVTIWSGTSNIASIAGAIVSDIYLGRFRTLLIGTIFSLLGMGAMTLTAGIPELRPPVCHEQSVCIDPQKWQLAFLFSSLGLVALGAGAIRPCNIAFGADQFDTSTEEGRSQLNSFFNWWYFSFTIALIIALTGVVYIQTNISWVIGFAIPTACLALSITIFLIGRYTYICKRPQGSVFVDMAKVVSAAFRKRKINLKSGNQHSFYEPPQFGHDPESEMPKLLVKKFKCFDKAAVITDPSELDAQGMPTNTWKLSSMQQVEQLKCLVGIVPVWFSGIGCFVVMDQQNTFGILQAIQMKKSFGNHFTIPPAWMGISSMVALSIWIYIYEIVYIPRAKKILKRDSRLTIKQRIRAGIIMSILCMVAAGIVEKRRRESALEQGSFASSLHVAALLPQFIFSGLTEASAAVAVMELLTTQMSENMRSVAGAMFFFSLSIASYLSSLIVNIIHSVTGGNGKSPWLGSHDLNKNRLEYYYFIIAALACINLIYFTFFGSSFISSAKSIKVEGELHLENSVGSMAQDFRGATETKDLKELGAA</sequence>
<feature type="transmembrane region" description="Helical" evidence="8">
    <location>
        <begin position="377"/>
        <end position="397"/>
    </location>
</feature>